<organism evidence="2 3">
    <name type="scientific">Streptomyces rapamycinicus (strain ATCC 29253 / DSM 41530 / NRRL 5491 / AYB-994)</name>
    <name type="common">Streptomyces hygroscopicus (strain ATCC 29253)</name>
    <dbReference type="NCBI Taxonomy" id="1343740"/>
    <lineage>
        <taxon>Bacteria</taxon>
        <taxon>Bacillati</taxon>
        <taxon>Actinomycetota</taxon>
        <taxon>Actinomycetes</taxon>
        <taxon>Kitasatosporales</taxon>
        <taxon>Streptomycetaceae</taxon>
        <taxon>Streptomyces</taxon>
        <taxon>Streptomyces violaceusniger group</taxon>
    </lineage>
</organism>
<dbReference type="KEGG" id="src:M271_00935"/>
<dbReference type="SUPFAM" id="SSF54637">
    <property type="entry name" value="Thioesterase/thiol ester dehydrase-isomerase"/>
    <property type="match status" value="1"/>
</dbReference>
<dbReference type="AlphaFoldDB" id="A0A0A0N5Z7"/>
<sequence>MCDEDRASRLPGIDTLDVGKASAQLHMTMTASVINNPGMAHGGYIFLLAESVFAHACDSHGPVAVASAPDPTSQSFPASARLMVGSDS</sequence>
<protein>
    <recommendedName>
        <fullName evidence="4">Thioesterase domain-containing protein</fullName>
    </recommendedName>
</protein>
<evidence type="ECO:0000313" key="3">
    <source>
        <dbReference type="Proteomes" id="UP000281594"/>
    </source>
</evidence>
<comment type="caution">
    <text evidence="2">The sequence shown here is derived from an EMBL/GenBank/DDBJ whole genome shotgun (WGS) entry which is preliminary data.</text>
</comment>
<accession>A0A0A0N5Z7</accession>
<evidence type="ECO:0000256" key="1">
    <source>
        <dbReference type="SAM" id="MobiDB-lite"/>
    </source>
</evidence>
<name>A0A0A0N5Z7_STRRN</name>
<evidence type="ECO:0008006" key="4">
    <source>
        <dbReference type="Google" id="ProtNLM"/>
    </source>
</evidence>
<evidence type="ECO:0000313" key="2">
    <source>
        <dbReference type="EMBL" id="RLV76095.1"/>
    </source>
</evidence>
<dbReference type="InterPro" id="IPR052723">
    <property type="entry name" value="Acyl-CoA_thioesterase_PaaI"/>
</dbReference>
<feature type="region of interest" description="Disordered" evidence="1">
    <location>
        <begin position="66"/>
        <end position="88"/>
    </location>
</feature>
<proteinExistence type="predicted"/>
<dbReference type="PANTHER" id="PTHR42856:SF1">
    <property type="entry name" value="ACYL-COENZYME A THIOESTERASE PAAI"/>
    <property type="match status" value="1"/>
</dbReference>
<dbReference type="GO" id="GO:0016289">
    <property type="term" value="F:acyl-CoA hydrolase activity"/>
    <property type="evidence" value="ECO:0007669"/>
    <property type="project" value="TreeGrafter"/>
</dbReference>
<dbReference type="InterPro" id="IPR029069">
    <property type="entry name" value="HotDog_dom_sf"/>
</dbReference>
<dbReference type="HOGENOM" id="CLU_2467738_0_0_11"/>
<dbReference type="Proteomes" id="UP000281594">
    <property type="component" value="Unassembled WGS sequence"/>
</dbReference>
<dbReference type="RefSeq" id="WP_020865220.1">
    <property type="nucleotide sequence ID" value="NC_022785.1"/>
</dbReference>
<gene>
    <name evidence="2" type="ORF">D3C57_142755</name>
</gene>
<dbReference type="eggNOG" id="COG2050">
    <property type="taxonomic scope" value="Bacteria"/>
</dbReference>
<dbReference type="Gene3D" id="3.10.129.10">
    <property type="entry name" value="Hotdog Thioesterase"/>
    <property type="match status" value="1"/>
</dbReference>
<reference evidence="2 3" key="1">
    <citation type="journal article" date="2018" name="J. Biol. Chem.">
        <title>Discovery of the actinoplanic acid pathway in Streptomyces rapamycinicus reveals a genetically conserved synergism with rapamycin.</title>
        <authorList>
            <person name="Mrak P."/>
            <person name="Krastel P."/>
            <person name="Pivk Lukancic P."/>
            <person name="Tao J."/>
            <person name="Pistorius D."/>
            <person name="Moore C.M."/>
        </authorList>
    </citation>
    <scope>NUCLEOTIDE SEQUENCE [LARGE SCALE GENOMIC DNA]</scope>
    <source>
        <strain evidence="2 3">NRRL 5491</strain>
    </source>
</reference>
<dbReference type="STRING" id="1343740.M271_00935"/>
<dbReference type="PANTHER" id="PTHR42856">
    <property type="entry name" value="ACYL-COENZYME A THIOESTERASE PAAI"/>
    <property type="match status" value="1"/>
</dbReference>
<dbReference type="EMBL" id="QYCY01000002">
    <property type="protein sequence ID" value="RLV76095.1"/>
    <property type="molecule type" value="Genomic_DNA"/>
</dbReference>